<evidence type="ECO:0000256" key="4">
    <source>
        <dbReference type="SAM" id="Coils"/>
    </source>
</evidence>
<name>A0A147AL76_FUNHE</name>
<dbReference type="GO" id="GO:0019915">
    <property type="term" value="P:lipid storage"/>
    <property type="evidence" value="ECO:0007669"/>
    <property type="project" value="TreeGrafter"/>
</dbReference>
<sequence>MLRLVEEEMAAYADPKPQTNVLLRASHLPLVRSVFGSLTSMYSGIKDRYPLLGLMGDVAEGGVRSVSTEALRRATPLLQSLEPQIELANSLALTGLSSLERNFPILNQSTGEVMTHLKDAFFLTLDDVQVLVVDGLDSTLDRLERAADSVRAAVRQLQDTQVGQAATAGLDNILSLLEDTTAYYLPLPPTLRREWEMRVQEYEDEDDGDEPGLWTRVRSLLLTLSLQLYHRMMKVREQLQRGVRTLGGTADQVGLTWVLKTTGELLQYLQNLLVALLFRAEGLRETIVRGIIERAAMLAELTLVRQVRQLPVQIQQVLRDLQELSKILLQFVINTTPLYNMLQQSSPQDLEDFLNKEDFSDSSSRRSSANSLFLKAMDGRPRRRRSLYSRATLSSGGPQSPDPPNGRRSSMKESSTPEIDGTAHPSEGNARRRPSATELLLTPLKQFVTQSQKALEYLSPNSSDGAGTKTDDY</sequence>
<dbReference type="PANTHER" id="PTHR14024">
    <property type="entry name" value="PERILIPIN"/>
    <property type="match status" value="1"/>
</dbReference>
<dbReference type="AlphaFoldDB" id="A0A147AL76"/>
<dbReference type="GO" id="GO:0010890">
    <property type="term" value="P:positive regulation of triglyceride storage"/>
    <property type="evidence" value="ECO:0007669"/>
    <property type="project" value="TreeGrafter"/>
</dbReference>
<keyword evidence="8" id="KW-1185">Reference proteome</keyword>
<reference evidence="6" key="1">
    <citation type="submission" date="2015-01" db="EMBL/GenBank/DDBJ databases">
        <title>EvidentialGene: Evidence-directed Construction of Complete mRNA Transcriptomes without Genomes.</title>
        <authorList>
            <person name="Gilbert D.G."/>
        </authorList>
    </citation>
    <scope>NUCLEOTIDE SEQUENCE</scope>
</reference>
<accession>A0A147AL76</accession>
<dbReference type="STRING" id="8078.ENSFHEP00000000312"/>
<dbReference type="EMBL" id="GCES01007146">
    <property type="protein sequence ID" value="JAR79177.1"/>
    <property type="molecule type" value="Transcribed_RNA"/>
</dbReference>
<evidence type="ECO:0000256" key="5">
    <source>
        <dbReference type="SAM" id="MobiDB-lite"/>
    </source>
</evidence>
<evidence type="ECO:0000313" key="7">
    <source>
        <dbReference type="Ensembl" id="ENSFHEP00000000312.1"/>
    </source>
</evidence>
<dbReference type="InterPro" id="IPR004279">
    <property type="entry name" value="Perilipin"/>
</dbReference>
<dbReference type="Ensembl" id="ENSFHET00000015727.1">
    <property type="protein sequence ID" value="ENSFHEP00000000312.1"/>
    <property type="gene ID" value="ENSFHEG00000001027.1"/>
</dbReference>
<dbReference type="Proteomes" id="UP000265000">
    <property type="component" value="Unplaced"/>
</dbReference>
<evidence type="ECO:0000256" key="3">
    <source>
        <dbReference type="ARBA" id="ARBA00022677"/>
    </source>
</evidence>
<proteinExistence type="inferred from homology"/>
<evidence type="ECO:0000313" key="6">
    <source>
        <dbReference type="EMBL" id="JAR79177.1"/>
    </source>
</evidence>
<dbReference type="Pfam" id="PF03036">
    <property type="entry name" value="Perilipin"/>
    <property type="match status" value="1"/>
</dbReference>
<comment type="subcellular location">
    <subcellularLocation>
        <location evidence="1">Lipid droplet</location>
    </subcellularLocation>
</comment>
<reference evidence="7" key="2">
    <citation type="submission" date="2025-05" db="UniProtKB">
        <authorList>
            <consortium name="Ensembl"/>
        </authorList>
    </citation>
    <scope>IDENTIFICATION</scope>
</reference>
<comment type="similarity">
    <text evidence="2">Belongs to the perilipin family.</text>
</comment>
<dbReference type="PANTHER" id="PTHR14024:SF48">
    <property type="entry name" value="PERILIPIN 6"/>
    <property type="match status" value="1"/>
</dbReference>
<dbReference type="GeneTree" id="ENSGT00950000182920"/>
<dbReference type="GO" id="GO:0005829">
    <property type="term" value="C:cytosol"/>
    <property type="evidence" value="ECO:0007669"/>
    <property type="project" value="TreeGrafter"/>
</dbReference>
<keyword evidence="3" id="KW-0551">Lipid droplet</keyword>
<dbReference type="GO" id="GO:0005811">
    <property type="term" value="C:lipid droplet"/>
    <property type="evidence" value="ECO:0007669"/>
    <property type="project" value="UniProtKB-SubCell"/>
</dbReference>
<evidence type="ECO:0000256" key="1">
    <source>
        <dbReference type="ARBA" id="ARBA00004502"/>
    </source>
</evidence>
<evidence type="ECO:0000313" key="8">
    <source>
        <dbReference type="Proteomes" id="UP000265000"/>
    </source>
</evidence>
<protein>
    <submittedName>
        <fullName evidence="6">Perilipin 5</fullName>
    </submittedName>
    <submittedName>
        <fullName evidence="7">Perilipin-2-like</fullName>
    </submittedName>
</protein>
<organism evidence="6">
    <name type="scientific">Fundulus heteroclitus</name>
    <name type="common">Killifish</name>
    <name type="synonym">Mummichog</name>
    <dbReference type="NCBI Taxonomy" id="8078"/>
    <lineage>
        <taxon>Eukaryota</taxon>
        <taxon>Metazoa</taxon>
        <taxon>Chordata</taxon>
        <taxon>Craniata</taxon>
        <taxon>Vertebrata</taxon>
        <taxon>Euteleostomi</taxon>
        <taxon>Actinopterygii</taxon>
        <taxon>Neopterygii</taxon>
        <taxon>Teleostei</taxon>
        <taxon>Neoteleostei</taxon>
        <taxon>Acanthomorphata</taxon>
        <taxon>Ovalentaria</taxon>
        <taxon>Atherinomorphae</taxon>
        <taxon>Cyprinodontiformes</taxon>
        <taxon>Fundulidae</taxon>
        <taxon>Fundulus</taxon>
    </lineage>
</organism>
<feature type="coiled-coil region" evidence="4">
    <location>
        <begin position="133"/>
        <end position="160"/>
    </location>
</feature>
<keyword evidence="4" id="KW-0175">Coiled coil</keyword>
<feature type="region of interest" description="Disordered" evidence="5">
    <location>
        <begin position="388"/>
        <end position="444"/>
    </location>
</feature>
<evidence type="ECO:0000256" key="2">
    <source>
        <dbReference type="ARBA" id="ARBA00006311"/>
    </source>
</evidence>